<feature type="transmembrane region" description="Helical" evidence="1">
    <location>
        <begin position="6"/>
        <end position="23"/>
    </location>
</feature>
<proteinExistence type="predicted"/>
<dbReference type="PANTHER" id="PTHR38434">
    <property type="entry name" value="BLL2549 PROTEIN"/>
    <property type="match status" value="1"/>
</dbReference>
<evidence type="ECO:0000313" key="2">
    <source>
        <dbReference type="EMBL" id="SUJ07946.1"/>
    </source>
</evidence>
<accession>A0A380BWU7</accession>
<keyword evidence="1" id="KW-0472">Membrane</keyword>
<feature type="transmembrane region" description="Helical" evidence="1">
    <location>
        <begin position="631"/>
        <end position="648"/>
    </location>
</feature>
<feature type="transmembrane region" description="Helical" evidence="1">
    <location>
        <begin position="227"/>
        <end position="247"/>
    </location>
</feature>
<feature type="transmembrane region" description="Helical" evidence="1">
    <location>
        <begin position="417"/>
        <end position="435"/>
    </location>
</feature>
<feature type="transmembrane region" description="Helical" evidence="1">
    <location>
        <begin position="529"/>
        <end position="547"/>
    </location>
</feature>
<organism evidence="2 3">
    <name type="scientific">Sphingobacterium spiritivorum</name>
    <name type="common">Flavobacterium spiritivorum</name>
    <dbReference type="NCBI Taxonomy" id="258"/>
    <lineage>
        <taxon>Bacteria</taxon>
        <taxon>Pseudomonadati</taxon>
        <taxon>Bacteroidota</taxon>
        <taxon>Sphingobacteriia</taxon>
        <taxon>Sphingobacteriales</taxon>
        <taxon>Sphingobacteriaceae</taxon>
        <taxon>Sphingobacterium</taxon>
    </lineage>
</organism>
<keyword evidence="1" id="KW-0812">Transmembrane</keyword>
<feature type="transmembrane region" description="Helical" evidence="1">
    <location>
        <begin position="171"/>
        <end position="191"/>
    </location>
</feature>
<dbReference type="PANTHER" id="PTHR38434:SF1">
    <property type="entry name" value="BLL2549 PROTEIN"/>
    <property type="match status" value="1"/>
</dbReference>
<feature type="transmembrane region" description="Helical" evidence="1">
    <location>
        <begin position="770"/>
        <end position="787"/>
    </location>
</feature>
<feature type="transmembrane region" description="Helical" evidence="1">
    <location>
        <begin position="281"/>
        <end position="297"/>
    </location>
</feature>
<feature type="transmembrane region" description="Helical" evidence="1">
    <location>
        <begin position="599"/>
        <end position="619"/>
    </location>
</feature>
<gene>
    <name evidence="2" type="ORF">NCTC11388_01851</name>
</gene>
<dbReference type="RefSeq" id="WP_115169900.1">
    <property type="nucleotide sequence ID" value="NZ_UGYW01000002.1"/>
</dbReference>
<feature type="transmembrane region" description="Helical" evidence="1">
    <location>
        <begin position="203"/>
        <end position="220"/>
    </location>
</feature>
<dbReference type="EMBL" id="UGYW01000002">
    <property type="protein sequence ID" value="SUJ07946.1"/>
    <property type="molecule type" value="Genomic_DNA"/>
</dbReference>
<protein>
    <submittedName>
        <fullName evidence="2">Predicted membrane protein</fullName>
    </submittedName>
</protein>
<feature type="transmembrane region" description="Helical" evidence="1">
    <location>
        <begin position="391"/>
        <end position="411"/>
    </location>
</feature>
<feature type="transmembrane region" description="Helical" evidence="1">
    <location>
        <begin position="468"/>
        <end position="484"/>
    </location>
</feature>
<feature type="transmembrane region" description="Helical" evidence="1">
    <location>
        <begin position="567"/>
        <end position="587"/>
    </location>
</feature>
<feature type="transmembrane region" description="Helical" evidence="1">
    <location>
        <begin position="799"/>
        <end position="816"/>
    </location>
</feature>
<feature type="transmembrane region" description="Helical" evidence="1">
    <location>
        <begin position="705"/>
        <end position="729"/>
    </location>
</feature>
<reference evidence="2 3" key="1">
    <citation type="submission" date="2018-06" db="EMBL/GenBank/DDBJ databases">
        <authorList>
            <consortium name="Pathogen Informatics"/>
            <person name="Doyle S."/>
        </authorList>
    </citation>
    <scope>NUCLEOTIDE SEQUENCE [LARGE SCALE GENOMIC DNA]</scope>
    <source>
        <strain evidence="2 3">NCTC11388</strain>
    </source>
</reference>
<name>A0A380BWU7_SPHSI</name>
<evidence type="ECO:0000313" key="3">
    <source>
        <dbReference type="Proteomes" id="UP000254893"/>
    </source>
</evidence>
<dbReference type="InterPro" id="IPR019286">
    <property type="entry name" value="DUF2339_TM"/>
</dbReference>
<evidence type="ECO:0000256" key="1">
    <source>
        <dbReference type="SAM" id="Phobius"/>
    </source>
</evidence>
<dbReference type="AlphaFoldDB" id="A0A380BWU7"/>
<dbReference type="Pfam" id="PF10101">
    <property type="entry name" value="DUF2339"/>
    <property type="match status" value="1"/>
</dbReference>
<feature type="transmembrane region" description="Helical" evidence="1">
    <location>
        <begin position="359"/>
        <end position="379"/>
    </location>
</feature>
<feature type="transmembrane region" description="Helical" evidence="1">
    <location>
        <begin position="668"/>
        <end position="685"/>
    </location>
</feature>
<feature type="transmembrane region" description="Helical" evidence="1">
    <location>
        <begin position="328"/>
        <end position="347"/>
    </location>
</feature>
<feature type="transmembrane region" description="Helical" evidence="1">
    <location>
        <begin position="444"/>
        <end position="462"/>
    </location>
</feature>
<sequence>MEYLGFALIVIVIYFIVSTKNQLKGLNEGLYKFQEHQFELQKKMDQIIQKLDESALPIAGSSVAPAEEKTETPLLQTPEVDIPPPIPQDIAESISETESEPVLPALPQEPEEVTERYEVGSLVNTNPEPTDMFVPTEVPNYVSPVEEPALSWFERFKQNNPDLEKFIGENLINKIGILILVLGISFFVKFAIDRDWINEAGRVGIGIFSGGLLMGVAHFLRRKFAAFSSVFVAGAVSVFYLTIGIAFHDYHLFSQPLAFGIMVLITVFSIFISLLYDRQELAILSIIGGFAVPFMVSTGQGNYHVLFTYLSILNIGMLSVSYFKRWNWVNFVAFVATFMIYAGWYFQTDFAKEATYAGAFGYLTLFFLIFSLAFIINNVRFKNKFTKWELIIILANTFLYFSFGLAILSVWNSEYKGLFSLILAVYNLIFAVTIYRKYRLSEEIVYLLIGLTLLFAVVTIPIQFKGNYITAFWACEAVILLWLAKKSRFTIYYAFGIILQVLVIFSLFIDWTIDYVPSDTVMAIGLNEIFLTGILVVASYYVSYRLFKQSDEVERLSFNVDFNPVDYRKIVAGVAIALSYVVLILEVSYQASNRMSNDGSVIACIALTHFVFATVLVYYGTKSDTPVLPRILCYALIILNIAAYLVFVHRIPFIETLNRLNKVESRHLAFFLHYPILICLIFQLYRMVKNTILNAASTYFRHKLLLWPLVFVLVFICSVELSVHTLVFADTFDIYHSRENMVFKVMFPVAWGILSFVFLILGIKQDWRMLRIAALSLLGVTILKLFVYDIKDVSETGKIIAFILLGVLILVISFVYQRIKKLIVVDNKELPHEENS</sequence>
<feature type="transmembrane region" description="Helical" evidence="1">
    <location>
        <begin position="491"/>
        <end position="509"/>
    </location>
</feature>
<keyword evidence="1" id="KW-1133">Transmembrane helix</keyword>
<feature type="transmembrane region" description="Helical" evidence="1">
    <location>
        <begin position="741"/>
        <end position="763"/>
    </location>
</feature>
<feature type="transmembrane region" description="Helical" evidence="1">
    <location>
        <begin position="253"/>
        <end position="274"/>
    </location>
</feature>
<dbReference type="Proteomes" id="UP000254893">
    <property type="component" value="Unassembled WGS sequence"/>
</dbReference>
<feature type="transmembrane region" description="Helical" evidence="1">
    <location>
        <begin position="303"/>
        <end position="323"/>
    </location>
</feature>